<dbReference type="EMBL" id="JABCKV010000171">
    <property type="protein sequence ID" value="KAG5642616.1"/>
    <property type="molecule type" value="Genomic_DNA"/>
</dbReference>
<dbReference type="Proteomes" id="UP000775547">
    <property type="component" value="Unassembled WGS sequence"/>
</dbReference>
<sequence length="170" mass="19132">MRQDHKRNYAPQLRIGVEVKEQKGQAPVGGEPFGTSLAHVTSASSSDIQTMPFRPPRYHKRCARFLSDTGTNAHTSPRAASHPMRHVSNDEHQPQPPRHPRTLQDPYIVLGNPGLQCQHDVCHDDPGEGKPYHPGLDWVHLGAARRTQTWEWKHDVDALRSYECRGAPST</sequence>
<dbReference type="AlphaFoldDB" id="A0A9P7KC83"/>
<name>A0A9P7KC83_9AGAR</name>
<proteinExistence type="predicted"/>
<reference evidence="2" key="2">
    <citation type="submission" date="2021-10" db="EMBL/GenBank/DDBJ databases">
        <title>Phylogenomics reveals ancestral predisposition of the termite-cultivated fungus Termitomyces towards a domesticated lifestyle.</title>
        <authorList>
            <person name="Auxier B."/>
            <person name="Grum-Grzhimaylo A."/>
            <person name="Cardenas M.E."/>
            <person name="Lodge J.D."/>
            <person name="Laessoe T."/>
            <person name="Pedersen O."/>
            <person name="Smith M.E."/>
            <person name="Kuyper T.W."/>
            <person name="Franco-Molano E.A."/>
            <person name="Baroni T.J."/>
            <person name="Aanen D.K."/>
        </authorList>
    </citation>
    <scope>NUCLEOTIDE SEQUENCE</scope>
    <source>
        <strain evidence="2">AP01</strain>
        <tissue evidence="2">Mycelium</tissue>
    </source>
</reference>
<reference evidence="2" key="1">
    <citation type="submission" date="2020-07" db="EMBL/GenBank/DDBJ databases">
        <authorList>
            <person name="Nieuwenhuis M."/>
            <person name="Van De Peppel L.J.J."/>
        </authorList>
    </citation>
    <scope>NUCLEOTIDE SEQUENCE</scope>
    <source>
        <strain evidence="2">AP01</strain>
        <tissue evidence="2">Mycelium</tissue>
    </source>
</reference>
<comment type="caution">
    <text evidence="2">The sequence shown here is derived from an EMBL/GenBank/DDBJ whole genome shotgun (WGS) entry which is preliminary data.</text>
</comment>
<feature type="region of interest" description="Disordered" evidence="1">
    <location>
        <begin position="67"/>
        <end position="103"/>
    </location>
</feature>
<accession>A0A9P7KC83</accession>
<evidence type="ECO:0000256" key="1">
    <source>
        <dbReference type="SAM" id="MobiDB-lite"/>
    </source>
</evidence>
<feature type="region of interest" description="Disordered" evidence="1">
    <location>
        <begin position="21"/>
        <end position="54"/>
    </location>
</feature>
<evidence type="ECO:0000313" key="2">
    <source>
        <dbReference type="EMBL" id="KAG5642616.1"/>
    </source>
</evidence>
<feature type="compositionally biased region" description="Polar residues" evidence="1">
    <location>
        <begin position="38"/>
        <end position="49"/>
    </location>
</feature>
<organism evidence="2 3">
    <name type="scientific">Asterophora parasitica</name>
    <dbReference type="NCBI Taxonomy" id="117018"/>
    <lineage>
        <taxon>Eukaryota</taxon>
        <taxon>Fungi</taxon>
        <taxon>Dikarya</taxon>
        <taxon>Basidiomycota</taxon>
        <taxon>Agaricomycotina</taxon>
        <taxon>Agaricomycetes</taxon>
        <taxon>Agaricomycetidae</taxon>
        <taxon>Agaricales</taxon>
        <taxon>Tricholomatineae</taxon>
        <taxon>Lyophyllaceae</taxon>
        <taxon>Asterophora</taxon>
    </lineage>
</organism>
<gene>
    <name evidence="2" type="ORF">DXG03_002486</name>
</gene>
<keyword evidence="3" id="KW-1185">Reference proteome</keyword>
<evidence type="ECO:0000313" key="3">
    <source>
        <dbReference type="Proteomes" id="UP000775547"/>
    </source>
</evidence>
<protein>
    <submittedName>
        <fullName evidence="2">Uncharacterized protein</fullName>
    </submittedName>
</protein>